<evidence type="ECO:0000256" key="1">
    <source>
        <dbReference type="SAM" id="Phobius"/>
    </source>
</evidence>
<gene>
    <name evidence="2" type="ORF">PPROV_000234900</name>
</gene>
<dbReference type="Proteomes" id="UP000660262">
    <property type="component" value="Unassembled WGS sequence"/>
</dbReference>
<keyword evidence="1" id="KW-1133">Transmembrane helix</keyword>
<keyword evidence="1" id="KW-0812">Transmembrane</keyword>
<evidence type="ECO:0000313" key="3">
    <source>
        <dbReference type="Proteomes" id="UP000660262"/>
    </source>
</evidence>
<dbReference type="EMBL" id="BNJQ01000005">
    <property type="protein sequence ID" value="GHP03594.1"/>
    <property type="molecule type" value="Genomic_DNA"/>
</dbReference>
<dbReference type="AlphaFoldDB" id="A0A830H978"/>
<protein>
    <recommendedName>
        <fullName evidence="4">Transmembrane protein</fullName>
    </recommendedName>
</protein>
<reference evidence="2" key="1">
    <citation type="submission" date="2020-10" db="EMBL/GenBank/DDBJ databases">
        <title>Unveiling of a novel bifunctional photoreceptor, Dualchrome1, isolated from a cosmopolitan green alga.</title>
        <authorList>
            <person name="Suzuki S."/>
            <person name="Kawachi M."/>
        </authorList>
    </citation>
    <scope>NUCLEOTIDE SEQUENCE</scope>
    <source>
        <strain evidence="2">NIES 2893</strain>
    </source>
</reference>
<accession>A0A830H978</accession>
<comment type="caution">
    <text evidence="2">The sequence shown here is derived from an EMBL/GenBank/DDBJ whole genome shotgun (WGS) entry which is preliminary data.</text>
</comment>
<keyword evidence="3" id="KW-1185">Reference proteome</keyword>
<organism evidence="2 3">
    <name type="scientific">Pycnococcus provasolii</name>
    <dbReference type="NCBI Taxonomy" id="41880"/>
    <lineage>
        <taxon>Eukaryota</taxon>
        <taxon>Viridiplantae</taxon>
        <taxon>Chlorophyta</taxon>
        <taxon>Pseudoscourfieldiophyceae</taxon>
        <taxon>Pseudoscourfieldiales</taxon>
        <taxon>Pycnococcaceae</taxon>
        <taxon>Pycnococcus</taxon>
    </lineage>
</organism>
<evidence type="ECO:0000313" key="2">
    <source>
        <dbReference type="EMBL" id="GHP03594.1"/>
    </source>
</evidence>
<evidence type="ECO:0008006" key="4">
    <source>
        <dbReference type="Google" id="ProtNLM"/>
    </source>
</evidence>
<feature type="transmembrane region" description="Helical" evidence="1">
    <location>
        <begin position="73"/>
        <end position="91"/>
    </location>
</feature>
<proteinExistence type="predicted"/>
<name>A0A830H978_9CHLO</name>
<sequence length="599" mass="65706">MSRTTATTLTLTSSPAYEGDYAYPPATSAAAAAASLQSSMDPESAAKTHTFKIYRWRYLDVARVSDGYARLRLYFGIILALIITGGLSLFYETTLLRPWDRDARDMLFDKRTMGPLAQPLHDKLFVVASNPYWSEGGNAAQTSLAIPAIRLYTATEDACKGAYPVPCLADSTAVSMDKSAVNGALVDGTNDAFDTCDELRTAILNKNNSKDQTLWKNMAMRGLSVLAGSDLFEKRQIMSLSNLELANEACTKFDELKVTSCPRLLETCSQMDTLLRKAVGLYPYDEKIAGRVSVLTRTQTTRSRAALPKPSRPVLLLYSGGQEVTRLNLNVSRAFISSADVEAFVSEALKRSPASYIPPLSILGNVSLTDSVFVDGVQVPMSNRQESRGNLKPSKWGWENDLYPGTYPCSDTSYARAWLYGSINVKGASSSVGGPKPRFVTVAFGTAADDPLARRRTLPRHRLVQATAMDDVVSVARLRRIVITVTATNVDPSQWSFVDVQGYYETNGRKVSRNALQAELDANFVVSVEMRDAGEPPTNDTPAGHLGWEYLLGGIVIGGLGFMTSWNSPYLAYIALRNARENQNLPPPFYRSTLAYRGW</sequence>
<keyword evidence="1" id="KW-0472">Membrane</keyword>